<feature type="transmembrane region" description="Helical" evidence="7">
    <location>
        <begin position="304"/>
        <end position="325"/>
    </location>
</feature>
<dbReference type="InterPro" id="IPR004840">
    <property type="entry name" value="Amino_acid_permease_CS"/>
</dbReference>
<dbReference type="EMBL" id="CDPU01000004">
    <property type="protein sequence ID" value="CEO46292.1"/>
    <property type="molecule type" value="Genomic_DNA"/>
</dbReference>
<dbReference type="PANTHER" id="PTHR43341:SF9">
    <property type="entry name" value="DICARBOXYLIC AMINO ACID PERMEASE"/>
    <property type="match status" value="1"/>
</dbReference>
<dbReference type="AlphaFoldDB" id="A0A0B7JST5"/>
<dbReference type="PROSITE" id="PS00218">
    <property type="entry name" value="AMINO_ACID_PERMEASE_1"/>
    <property type="match status" value="1"/>
</dbReference>
<feature type="domain" description="Amino acid permease/ SLC12A" evidence="8">
    <location>
        <begin position="39"/>
        <end position="141"/>
    </location>
</feature>
<accession>A0A0B7JST5</accession>
<keyword evidence="5 7" id="KW-1133">Transmembrane helix</keyword>
<keyword evidence="2" id="KW-0813">Transport</keyword>
<keyword evidence="4" id="KW-0029">Amino-acid transport</keyword>
<evidence type="ECO:0000313" key="9">
    <source>
        <dbReference type="EMBL" id="CEO46292.1"/>
    </source>
</evidence>
<dbReference type="InterPro" id="IPR050524">
    <property type="entry name" value="APC_YAT"/>
</dbReference>
<keyword evidence="6 7" id="KW-0472">Membrane</keyword>
<feature type="transmembrane region" description="Helical" evidence="7">
    <location>
        <begin position="216"/>
        <end position="234"/>
    </location>
</feature>
<sequence length="589" mass="63836">MAEKTPSMLASEADLGEVRSQQDGTVAEGGLQKSLKDRHLSMIALGGALGTGLLVGTGSALAKTGPAGIFIDFSVIGLTVFCVMAALGEMLSFAPMASGFGGYATRFVDPALGFATGYAYLFKYLLATPNQMAATALIMEVSDDPETHSPLRQQFPASLYAHELSSNIISPFQFWTQDRINPAVWISIVLVLIIIVNFCGVKVFGEMEFWVSSLKVIILTGVILIMLILACGGGPTHDVKGFKYWSDPGAFAEYKVKGDVGKFTGVWSTMIQAVYAFGGTELVGVTVAEAKNPRIAMPKAVKMTFFRIAFFYIVSVFLLGMVVPYNSPELAFALTAKTSAAASPFVVAITNAKIRGLDHVINASLLIFVVSSAVSDLYISTRTLYGIACDGKAPKILTRTTKLGVPYVAMIIPLAFTCLSYMSVQAGAKQVFNYLTNMVAIFGMLTWIGILVSHVGFIKATKAQQIPDDRFPYRSPFGLVGSYIALVFLSILILTKSFDVFVGGFDYKGFIVGYIGLPVYLTLLFGYKFWCGTKRVKNSEADLVTGVPTTSFAEERALHEAEMRERAKHQTGVARVIGQVYRRTLAWLF</sequence>
<gene>
    <name evidence="9" type="ORF">BN869_000002347_1</name>
</gene>
<name>A0A0B7JST5_BIOOC</name>
<keyword evidence="3 7" id="KW-0812">Transmembrane</keyword>
<protein>
    <recommendedName>
        <fullName evidence="8">Amino acid permease/ SLC12A domain-containing protein</fullName>
    </recommendedName>
</protein>
<evidence type="ECO:0000256" key="6">
    <source>
        <dbReference type="ARBA" id="ARBA00023136"/>
    </source>
</evidence>
<feature type="transmembrane region" description="Helical" evidence="7">
    <location>
        <begin position="183"/>
        <end position="204"/>
    </location>
</feature>
<evidence type="ECO:0000256" key="5">
    <source>
        <dbReference type="ARBA" id="ARBA00022989"/>
    </source>
</evidence>
<evidence type="ECO:0000259" key="8">
    <source>
        <dbReference type="Pfam" id="PF00324"/>
    </source>
</evidence>
<feature type="transmembrane region" description="Helical" evidence="7">
    <location>
        <begin position="434"/>
        <end position="457"/>
    </location>
</feature>
<feature type="transmembrane region" description="Helical" evidence="7">
    <location>
        <begin position="360"/>
        <end position="379"/>
    </location>
</feature>
<feature type="transmembrane region" description="Helical" evidence="7">
    <location>
        <begin position="507"/>
        <end position="527"/>
    </location>
</feature>
<proteinExistence type="predicted"/>
<dbReference type="InterPro" id="IPR004841">
    <property type="entry name" value="AA-permease/SLC12A_dom"/>
</dbReference>
<evidence type="ECO:0000256" key="3">
    <source>
        <dbReference type="ARBA" id="ARBA00022692"/>
    </source>
</evidence>
<evidence type="ECO:0000256" key="2">
    <source>
        <dbReference type="ARBA" id="ARBA00022448"/>
    </source>
</evidence>
<evidence type="ECO:0000256" key="7">
    <source>
        <dbReference type="SAM" id="Phobius"/>
    </source>
</evidence>
<dbReference type="GO" id="GO:0016020">
    <property type="term" value="C:membrane"/>
    <property type="evidence" value="ECO:0007669"/>
    <property type="project" value="UniProtKB-SubCell"/>
</dbReference>
<feature type="transmembrane region" description="Helical" evidence="7">
    <location>
        <begin position="67"/>
        <end position="87"/>
    </location>
</feature>
<feature type="domain" description="Amino acid permease/ SLC12A" evidence="8">
    <location>
        <begin position="172"/>
        <end position="538"/>
    </location>
</feature>
<feature type="transmembrane region" description="Helical" evidence="7">
    <location>
        <begin position="400"/>
        <end position="422"/>
    </location>
</feature>
<dbReference type="PIRSF" id="PIRSF006060">
    <property type="entry name" value="AA_transporter"/>
    <property type="match status" value="1"/>
</dbReference>
<dbReference type="Pfam" id="PF00324">
    <property type="entry name" value="AA_permease"/>
    <property type="match status" value="2"/>
</dbReference>
<dbReference type="PANTHER" id="PTHR43341">
    <property type="entry name" value="AMINO ACID PERMEASE"/>
    <property type="match status" value="1"/>
</dbReference>
<comment type="subcellular location">
    <subcellularLocation>
        <location evidence="1">Membrane</location>
        <topology evidence="1">Multi-pass membrane protein</topology>
    </subcellularLocation>
</comment>
<organism evidence="9">
    <name type="scientific">Bionectria ochroleuca</name>
    <name type="common">Gliocladium roseum</name>
    <dbReference type="NCBI Taxonomy" id="29856"/>
    <lineage>
        <taxon>Eukaryota</taxon>
        <taxon>Fungi</taxon>
        <taxon>Dikarya</taxon>
        <taxon>Ascomycota</taxon>
        <taxon>Pezizomycotina</taxon>
        <taxon>Sordariomycetes</taxon>
        <taxon>Hypocreomycetidae</taxon>
        <taxon>Hypocreales</taxon>
        <taxon>Bionectriaceae</taxon>
        <taxon>Clonostachys</taxon>
    </lineage>
</organism>
<evidence type="ECO:0000256" key="4">
    <source>
        <dbReference type="ARBA" id="ARBA00022970"/>
    </source>
</evidence>
<dbReference type="GO" id="GO:0015171">
    <property type="term" value="F:amino acid transmembrane transporter activity"/>
    <property type="evidence" value="ECO:0007669"/>
    <property type="project" value="TreeGrafter"/>
</dbReference>
<dbReference type="Gene3D" id="1.20.1740.10">
    <property type="entry name" value="Amino acid/polyamine transporter I"/>
    <property type="match status" value="1"/>
</dbReference>
<evidence type="ECO:0000256" key="1">
    <source>
        <dbReference type="ARBA" id="ARBA00004141"/>
    </source>
</evidence>
<feature type="transmembrane region" description="Helical" evidence="7">
    <location>
        <begin position="477"/>
        <end position="495"/>
    </location>
</feature>
<reference evidence="9" key="1">
    <citation type="submission" date="2015-01" db="EMBL/GenBank/DDBJ databases">
        <authorList>
            <person name="Durling Mikael"/>
        </authorList>
    </citation>
    <scope>NUCLEOTIDE SEQUENCE</scope>
</reference>
<feature type="transmembrane region" description="Helical" evidence="7">
    <location>
        <begin position="40"/>
        <end position="61"/>
    </location>
</feature>